<evidence type="ECO:0000313" key="4">
    <source>
        <dbReference type="Proteomes" id="UP000290572"/>
    </source>
</evidence>
<dbReference type="EMBL" id="QBIY01012771">
    <property type="protein sequence ID" value="RXN16760.1"/>
    <property type="molecule type" value="Genomic_DNA"/>
</dbReference>
<keyword evidence="4" id="KW-1185">Reference proteome</keyword>
<dbReference type="EMBL" id="QBIY01013374">
    <property type="protein sequence ID" value="RXN06250.1"/>
    <property type="molecule type" value="Genomic_DNA"/>
</dbReference>
<feature type="region of interest" description="Disordered" evidence="1">
    <location>
        <begin position="19"/>
        <end position="85"/>
    </location>
</feature>
<feature type="compositionally biased region" description="Basic and acidic residues" evidence="1">
    <location>
        <begin position="60"/>
        <end position="80"/>
    </location>
</feature>
<accession>A0A498M8E5</accession>
<gene>
    <name evidence="3" type="ORF">ROHU_027237</name>
    <name evidence="2" type="ORF">ROHU_032850</name>
</gene>
<organism evidence="3 4">
    <name type="scientific">Labeo rohita</name>
    <name type="common">Indian major carp</name>
    <name type="synonym">Cyprinus rohita</name>
    <dbReference type="NCBI Taxonomy" id="84645"/>
    <lineage>
        <taxon>Eukaryota</taxon>
        <taxon>Metazoa</taxon>
        <taxon>Chordata</taxon>
        <taxon>Craniata</taxon>
        <taxon>Vertebrata</taxon>
        <taxon>Euteleostomi</taxon>
        <taxon>Actinopterygii</taxon>
        <taxon>Neopterygii</taxon>
        <taxon>Teleostei</taxon>
        <taxon>Ostariophysi</taxon>
        <taxon>Cypriniformes</taxon>
        <taxon>Cyprinidae</taxon>
        <taxon>Labeoninae</taxon>
        <taxon>Labeonini</taxon>
        <taxon>Labeo</taxon>
    </lineage>
</organism>
<evidence type="ECO:0000313" key="3">
    <source>
        <dbReference type="EMBL" id="RXN16760.1"/>
    </source>
</evidence>
<name>A0A498M8E5_LABRO</name>
<reference evidence="3 4" key="1">
    <citation type="submission" date="2018-03" db="EMBL/GenBank/DDBJ databases">
        <title>Draft genome sequence of Rohu Carp (Labeo rohita).</title>
        <authorList>
            <person name="Das P."/>
            <person name="Kushwaha B."/>
            <person name="Joshi C.G."/>
            <person name="Kumar D."/>
            <person name="Nagpure N.S."/>
            <person name="Sahoo L."/>
            <person name="Das S.P."/>
            <person name="Bit A."/>
            <person name="Patnaik S."/>
            <person name="Meher P.K."/>
            <person name="Jayasankar P."/>
            <person name="Koringa P.G."/>
            <person name="Patel N.V."/>
            <person name="Hinsu A.T."/>
            <person name="Kumar R."/>
            <person name="Pandey M."/>
            <person name="Agarwal S."/>
            <person name="Srivastava S."/>
            <person name="Singh M."/>
            <person name="Iquebal M.A."/>
            <person name="Jaiswal S."/>
            <person name="Angadi U.B."/>
            <person name="Kumar N."/>
            <person name="Raza M."/>
            <person name="Shah T.M."/>
            <person name="Rai A."/>
            <person name="Jena J.K."/>
        </authorList>
    </citation>
    <scope>NUCLEOTIDE SEQUENCE [LARGE SCALE GENOMIC DNA]</scope>
    <source>
        <strain evidence="3">DASCIFA01</strain>
        <tissue evidence="3">Testis</tissue>
    </source>
</reference>
<evidence type="ECO:0000313" key="2">
    <source>
        <dbReference type="EMBL" id="RXN06250.1"/>
    </source>
</evidence>
<dbReference type="AlphaFoldDB" id="A0A498M8E5"/>
<comment type="caution">
    <text evidence="3">The sequence shown here is derived from an EMBL/GenBank/DDBJ whole genome shotgun (WGS) entry which is preliminary data.</text>
</comment>
<proteinExistence type="predicted"/>
<evidence type="ECO:0000256" key="1">
    <source>
        <dbReference type="SAM" id="MobiDB-lite"/>
    </source>
</evidence>
<sequence length="133" mass="14656">MRLSQPQCLEEPVWTLRSNRSRRSAGDGIRNQILNPKPEKMKNTAIGPGEAGFVVGNEETGGKRQGEREQPLPRRARDLGVEGGSGLTEPAVHTFYYCINTSSLRASRSSPCQGQKWAQMLTQAWLCLAEISA</sequence>
<dbReference type="Proteomes" id="UP000290572">
    <property type="component" value="Unassembled WGS sequence"/>
</dbReference>
<protein>
    <submittedName>
        <fullName evidence="3">Uncharacterized protein</fullName>
    </submittedName>
</protein>